<accession>A0ABX0DIM2</accession>
<proteinExistence type="predicted"/>
<dbReference type="EMBL" id="JAAKZI010000024">
    <property type="protein sequence ID" value="NGN84485.1"/>
    <property type="molecule type" value="Genomic_DNA"/>
</dbReference>
<protein>
    <submittedName>
        <fullName evidence="1">Sce7726 family protein</fullName>
    </submittedName>
</protein>
<organism evidence="1 2">
    <name type="scientific">Arthrobacter silviterrae</name>
    <dbReference type="NCBI Taxonomy" id="2026658"/>
    <lineage>
        <taxon>Bacteria</taxon>
        <taxon>Bacillati</taxon>
        <taxon>Actinomycetota</taxon>
        <taxon>Actinomycetes</taxon>
        <taxon>Micrococcales</taxon>
        <taxon>Micrococcaceae</taxon>
        <taxon>Arthrobacter</taxon>
    </lineage>
</organism>
<dbReference type="RefSeq" id="WP_165182706.1">
    <property type="nucleotide sequence ID" value="NZ_JAAKZI010000024.1"/>
</dbReference>
<reference evidence="1 2" key="1">
    <citation type="submission" date="2020-02" db="EMBL/GenBank/DDBJ databases">
        <title>Genome sequence of the type strain DSM 27180 of Arthrobacter silviterrae.</title>
        <authorList>
            <person name="Gao J."/>
            <person name="Sun J."/>
        </authorList>
    </citation>
    <scope>NUCLEOTIDE SEQUENCE [LARGE SCALE GENOMIC DNA]</scope>
    <source>
        <strain evidence="1 2">DSM 27180</strain>
    </source>
</reference>
<comment type="caution">
    <text evidence="1">The sequence shown here is derived from an EMBL/GenBank/DDBJ whole genome shotgun (WGS) entry which is preliminary data.</text>
</comment>
<name>A0ABX0DIM2_9MICC</name>
<evidence type="ECO:0000313" key="2">
    <source>
        <dbReference type="Proteomes" id="UP000479226"/>
    </source>
</evidence>
<dbReference type="Proteomes" id="UP000479226">
    <property type="component" value="Unassembled WGS sequence"/>
</dbReference>
<gene>
    <name evidence="1" type="ORF">G6N77_13595</name>
</gene>
<keyword evidence="2" id="KW-1185">Reference proteome</keyword>
<dbReference type="InterPro" id="IPR047729">
    <property type="entry name" value="Sce7726-like"/>
</dbReference>
<dbReference type="NCBIfam" id="NF033832">
    <property type="entry name" value="sce7726_fam"/>
    <property type="match status" value="1"/>
</dbReference>
<evidence type="ECO:0000313" key="1">
    <source>
        <dbReference type="EMBL" id="NGN84485.1"/>
    </source>
</evidence>
<sequence length="288" mass="32786">MNYDNKRLAAASKLLGSAHLRKVGRVGRLASINDSPILRGVGLMGENETIGEALLALESILKLNYRIETIYKNQLIRKKVLGKKASKESNALLEVRINNSIADVVILGTTVEAYEIKTKFDSPERLSKQLDDYYLAFSRVSVVCDESKIDTYLRHVDDSPTGLIALTKRGALKTIKQSVPQYDRLHIPTMMTMMRQSEYMAIIHEEFGPQPPQPNMVQYGYYLGKAKAIPPQDYAKRMEKLLTRRQPSELERINDRQYKPLISSLFRVNPTADQFGKIQEWLNDRGPK</sequence>